<keyword evidence="3 5" id="KW-0808">Transferase</keyword>
<reference evidence="5" key="1">
    <citation type="submission" date="2023-09" db="EMBL/GenBank/DDBJ databases">
        <authorList>
            <consortium name="CW5 consortium"/>
            <person name="Lu C.-W."/>
        </authorList>
    </citation>
    <scope>NUCLEOTIDE SEQUENCE</scope>
    <source>
        <strain evidence="5">KPS</strain>
    </source>
</reference>
<evidence type="ECO:0000256" key="1">
    <source>
        <dbReference type="ARBA" id="ARBA00006739"/>
    </source>
</evidence>
<protein>
    <submittedName>
        <fullName evidence="5">Glycosyltransferase</fullName>
        <ecNumber evidence="5">2.4.-.-</ecNumber>
    </submittedName>
</protein>
<dbReference type="InterPro" id="IPR001173">
    <property type="entry name" value="Glyco_trans_2-like"/>
</dbReference>
<dbReference type="Proteomes" id="UP001180616">
    <property type="component" value="Chromosome"/>
</dbReference>
<evidence type="ECO:0000313" key="5">
    <source>
        <dbReference type="EMBL" id="WMW64201.1"/>
    </source>
</evidence>
<evidence type="ECO:0000256" key="2">
    <source>
        <dbReference type="ARBA" id="ARBA00022676"/>
    </source>
</evidence>
<sequence>MHYRYLAPGLQTELEALTVDDAIGHLRNHLGNFLLDASVCVSYLNRLAAEPGGLDSPRHVAWLRWLVRTLARLRPFDEQASTLAARVDGTPEDGPLLRALAKVRTPEALHLRVEQTANQPPANARELLLRLFREVPFSVDMAERLLQLDLQLGLMPGDGWYEGLRCPPLLRGVLDRERFRACMLSGNDAMALELRDHTREAGADDPGWLNCAAELAVRTGDRVAGMDFYRASLGLDPMQIPVALRLRELEQPFATPPDALAPAHGPVAVFLYSWNKRDLLEQTLRSLAASDTGGASVTLLLNGCTDGSAEMAAGLNASLFGGRMEIIELPVNVGAPAARNWLLHTPRGREAAYVAFLDDDVEVPADWLSTLIAVLRANPRAGVVGAKTVFPGSPRRLQYLYRNVSVAQPGLLRVSLGTPSVNYDGGTYDVIRPTANVMGCCHVFTRAALDAVRDFDIRFSPSQMDDIAHDLDLCLHGFEVVYCGLVSCVHHQMSGVGIGNVHAARMGNVLGNDVKFYYRFAEHLDALSQLTARHAVSETPPGS</sequence>
<organism evidence="5 6">
    <name type="scientific">Nitratidesulfovibrio liaohensis</name>
    <dbReference type="NCBI Taxonomy" id="2604158"/>
    <lineage>
        <taxon>Bacteria</taxon>
        <taxon>Pseudomonadati</taxon>
        <taxon>Thermodesulfobacteriota</taxon>
        <taxon>Desulfovibrionia</taxon>
        <taxon>Desulfovibrionales</taxon>
        <taxon>Desulfovibrionaceae</taxon>
        <taxon>Nitratidesulfovibrio</taxon>
    </lineage>
</organism>
<dbReference type="EMBL" id="CP133659">
    <property type="protein sequence ID" value="WMW64201.1"/>
    <property type="molecule type" value="Genomic_DNA"/>
</dbReference>
<proteinExistence type="inferred from homology"/>
<dbReference type="InterPro" id="IPR029044">
    <property type="entry name" value="Nucleotide-diphossugar_trans"/>
</dbReference>
<dbReference type="SUPFAM" id="SSF53448">
    <property type="entry name" value="Nucleotide-diphospho-sugar transferases"/>
    <property type="match status" value="1"/>
</dbReference>
<name>A0ABY9QYR9_9BACT</name>
<dbReference type="PANTHER" id="PTHR43179">
    <property type="entry name" value="RHAMNOSYLTRANSFERASE WBBL"/>
    <property type="match status" value="1"/>
</dbReference>
<dbReference type="GO" id="GO:0016757">
    <property type="term" value="F:glycosyltransferase activity"/>
    <property type="evidence" value="ECO:0007669"/>
    <property type="project" value="UniProtKB-KW"/>
</dbReference>
<dbReference type="EC" id="2.4.-.-" evidence="5"/>
<dbReference type="PANTHER" id="PTHR43179:SF12">
    <property type="entry name" value="GALACTOFURANOSYLTRANSFERASE GLFT2"/>
    <property type="match status" value="1"/>
</dbReference>
<dbReference type="RefSeq" id="WP_309540307.1">
    <property type="nucleotide sequence ID" value="NZ_CP133659.1"/>
</dbReference>
<gene>
    <name evidence="5" type="ORF">KPS_002196</name>
</gene>
<evidence type="ECO:0000313" key="6">
    <source>
        <dbReference type="Proteomes" id="UP001180616"/>
    </source>
</evidence>
<dbReference type="Gene3D" id="3.90.550.10">
    <property type="entry name" value="Spore Coat Polysaccharide Biosynthesis Protein SpsA, Chain A"/>
    <property type="match status" value="1"/>
</dbReference>
<accession>A0ABY9QYR9</accession>
<comment type="similarity">
    <text evidence="1">Belongs to the glycosyltransferase 2 family.</text>
</comment>
<keyword evidence="2 5" id="KW-0328">Glycosyltransferase</keyword>
<keyword evidence="6" id="KW-1185">Reference proteome</keyword>
<feature type="domain" description="Glycosyltransferase 2-like" evidence="4">
    <location>
        <begin position="272"/>
        <end position="449"/>
    </location>
</feature>
<evidence type="ECO:0000256" key="3">
    <source>
        <dbReference type="ARBA" id="ARBA00022679"/>
    </source>
</evidence>
<dbReference type="Pfam" id="PF00535">
    <property type="entry name" value="Glycos_transf_2"/>
    <property type="match status" value="1"/>
</dbReference>
<evidence type="ECO:0000259" key="4">
    <source>
        <dbReference type="Pfam" id="PF00535"/>
    </source>
</evidence>